<keyword evidence="3" id="KW-1185">Reference proteome</keyword>
<protein>
    <submittedName>
        <fullName evidence="2">Uncharacterized protein</fullName>
    </submittedName>
</protein>
<dbReference type="Proteomes" id="UP000663760">
    <property type="component" value="Chromosome 4"/>
</dbReference>
<dbReference type="InterPro" id="IPR009291">
    <property type="entry name" value="Vps62"/>
</dbReference>
<dbReference type="EMBL" id="LR746267">
    <property type="protein sequence ID" value="CAA7395372.1"/>
    <property type="molecule type" value="Genomic_DNA"/>
</dbReference>
<organism evidence="2 3">
    <name type="scientific">Spirodela intermedia</name>
    <name type="common">Intermediate duckweed</name>
    <dbReference type="NCBI Taxonomy" id="51605"/>
    <lineage>
        <taxon>Eukaryota</taxon>
        <taxon>Viridiplantae</taxon>
        <taxon>Streptophyta</taxon>
        <taxon>Embryophyta</taxon>
        <taxon>Tracheophyta</taxon>
        <taxon>Spermatophyta</taxon>
        <taxon>Magnoliopsida</taxon>
        <taxon>Liliopsida</taxon>
        <taxon>Araceae</taxon>
        <taxon>Lemnoideae</taxon>
        <taxon>Spirodela</taxon>
    </lineage>
</organism>
<evidence type="ECO:0000256" key="1">
    <source>
        <dbReference type="SAM" id="MobiDB-lite"/>
    </source>
</evidence>
<dbReference type="OrthoDB" id="188042at2759"/>
<feature type="region of interest" description="Disordered" evidence="1">
    <location>
        <begin position="514"/>
        <end position="538"/>
    </location>
</feature>
<dbReference type="Pfam" id="PF06101">
    <property type="entry name" value="Vps62"/>
    <property type="match status" value="1"/>
</dbReference>
<dbReference type="PANTHER" id="PTHR48152:SF3">
    <property type="entry name" value="DUF946 FAMILY PROTEIN (DUF946)"/>
    <property type="match status" value="1"/>
</dbReference>
<evidence type="ECO:0000313" key="3">
    <source>
        <dbReference type="Proteomes" id="UP000663760"/>
    </source>
</evidence>
<evidence type="ECO:0000313" key="2">
    <source>
        <dbReference type="EMBL" id="CAA7395372.1"/>
    </source>
</evidence>
<reference evidence="2" key="1">
    <citation type="submission" date="2020-02" db="EMBL/GenBank/DDBJ databases">
        <authorList>
            <person name="Scholz U."/>
            <person name="Mascher M."/>
            <person name="Fiebig A."/>
        </authorList>
    </citation>
    <scope>NUCLEOTIDE SEQUENCE</scope>
</reference>
<gene>
    <name evidence="2" type="ORF">SI8410_04006033</name>
</gene>
<feature type="compositionally biased region" description="Basic and acidic residues" evidence="1">
    <location>
        <begin position="527"/>
        <end position="538"/>
    </location>
</feature>
<accession>A0A7I8KD03</accession>
<name>A0A7I8KD03_SPIIN</name>
<dbReference type="PANTHER" id="PTHR48152">
    <property type="entry name" value="F1C9.34 PROTEIN"/>
    <property type="match status" value="1"/>
</dbReference>
<proteinExistence type="predicted"/>
<sequence length="538" mass="57889">MDGGLPTVGGDGALPIETVFTLPSPLPSFPPGGGFAKGSINLGGLEVRQCSSLTKVWAALEGGPENLGATFFKPSPVPAGFSLLGCYAQPNNRPLFGWVLCGRDIDGGALRKPTGYTLLWTSESSKIRKHGDGYFWLPTAPEGYRAVGILVTSSPAAPSPEEIRCVRSNLTDECENDEWVWGDQDGIQVYSLRPTVRGSGAAGVCVGTCMVGTPPLWCLKNTAPLSRSMPGMTQIEALVRAYSPWIYFHPDEPYLPSSVGWFFDNGALLYKKDAPTPAAVDSAGSNLPQGANAGECWLDLPADEAARNRLKTGDLQSSEAYVHVKPMLGGTFTDVVVWVFYPFNGPARAKVEFLNISFKRIGEHIGDWEHVTLRVSNFSGELRRVFFAEHSSGEWKEASEVEFQGGNKPVAYAALHGHAAYPHPGLVLQGGAAAGLGVGIRDDTKGGGRSLDTGAKYRLVAVDHLGSVVGPPWLNFLGEWGPKVSYDFAEDVNKVTRLLPRKLRERLEKLLKSLPPQVLGEEGPTGPKEKRNWAGDEG</sequence>
<dbReference type="AlphaFoldDB" id="A0A7I8KD03"/>